<name>A0A9N8ZRL4_FUNMO</name>
<evidence type="ECO:0000313" key="2">
    <source>
        <dbReference type="Proteomes" id="UP000789375"/>
    </source>
</evidence>
<comment type="caution">
    <text evidence="1">The sequence shown here is derived from an EMBL/GenBank/DDBJ whole genome shotgun (WGS) entry which is preliminary data.</text>
</comment>
<keyword evidence="2" id="KW-1185">Reference proteome</keyword>
<dbReference type="Proteomes" id="UP000789375">
    <property type="component" value="Unassembled WGS sequence"/>
</dbReference>
<evidence type="ECO:0000313" key="1">
    <source>
        <dbReference type="EMBL" id="CAG8505550.1"/>
    </source>
</evidence>
<dbReference type="EMBL" id="CAJVPP010000704">
    <property type="protein sequence ID" value="CAG8505550.1"/>
    <property type="molecule type" value="Genomic_DNA"/>
</dbReference>
<organism evidence="1 2">
    <name type="scientific">Funneliformis mosseae</name>
    <name type="common">Endomycorrhizal fungus</name>
    <name type="synonym">Glomus mosseae</name>
    <dbReference type="NCBI Taxonomy" id="27381"/>
    <lineage>
        <taxon>Eukaryota</taxon>
        <taxon>Fungi</taxon>
        <taxon>Fungi incertae sedis</taxon>
        <taxon>Mucoromycota</taxon>
        <taxon>Glomeromycotina</taxon>
        <taxon>Glomeromycetes</taxon>
        <taxon>Glomerales</taxon>
        <taxon>Glomeraceae</taxon>
        <taxon>Funneliformis</taxon>
    </lineage>
</organism>
<dbReference type="AlphaFoldDB" id="A0A9N8ZRL4"/>
<protein>
    <submittedName>
        <fullName evidence="1">3013_t:CDS:1</fullName>
    </submittedName>
</protein>
<gene>
    <name evidence="1" type="ORF">FMOSSE_LOCUS4265</name>
</gene>
<proteinExistence type="predicted"/>
<accession>A0A9N8ZRL4</accession>
<reference evidence="1" key="1">
    <citation type="submission" date="2021-06" db="EMBL/GenBank/DDBJ databases">
        <authorList>
            <person name="Kallberg Y."/>
            <person name="Tangrot J."/>
            <person name="Rosling A."/>
        </authorList>
    </citation>
    <scope>NUCLEOTIDE SEQUENCE</scope>
    <source>
        <strain evidence="1">87-6 pot B 2015</strain>
    </source>
</reference>
<sequence>MSATKVLAKIVLSTNVSIEKDRLVSDNDEAFNDFEVVTKLGKADLILGIL</sequence>